<evidence type="ECO:0008006" key="3">
    <source>
        <dbReference type="Google" id="ProtNLM"/>
    </source>
</evidence>
<dbReference type="SMART" id="SM00697">
    <property type="entry name" value="DM8"/>
    <property type="match status" value="1"/>
</dbReference>
<sequence>MVEFKNLKCEAVDKEFCTFEYCHLKSVNRTYKYISLKAKILQLPITNVKVNGALYQRHNGYKPFLYNITVDCCKFVKNQKSNPVASFFYDSFKEFSNINHSCPFNHDIILDKLSAESINHRVTNILPFPEGQYMLQLNWNISGINRAILKIYLALS</sequence>
<reference evidence="1 2" key="1">
    <citation type="journal article" date="2007" name="Nature">
        <title>Evolution of genes and genomes on the Drosophila phylogeny.</title>
        <authorList>
            <consortium name="Drosophila 12 Genomes Consortium"/>
            <person name="Clark A.G."/>
            <person name="Eisen M.B."/>
            <person name="Smith D.R."/>
            <person name="Bergman C.M."/>
            <person name="Oliver B."/>
            <person name="Markow T.A."/>
            <person name="Kaufman T.C."/>
            <person name="Kellis M."/>
            <person name="Gelbart W."/>
            <person name="Iyer V.N."/>
            <person name="Pollard D.A."/>
            <person name="Sackton T.B."/>
            <person name="Larracuente A.M."/>
            <person name="Singh N.D."/>
            <person name="Abad J.P."/>
            <person name="Abt D.N."/>
            <person name="Adryan B."/>
            <person name="Aguade M."/>
            <person name="Akashi H."/>
            <person name="Anderson W.W."/>
            <person name="Aquadro C.F."/>
            <person name="Ardell D.H."/>
            <person name="Arguello R."/>
            <person name="Artieri C.G."/>
            <person name="Barbash D.A."/>
            <person name="Barker D."/>
            <person name="Barsanti P."/>
            <person name="Batterham P."/>
            <person name="Batzoglou S."/>
            <person name="Begun D."/>
            <person name="Bhutkar A."/>
            <person name="Blanco E."/>
            <person name="Bosak S.A."/>
            <person name="Bradley R.K."/>
            <person name="Brand A.D."/>
            <person name="Brent M.R."/>
            <person name="Brooks A.N."/>
            <person name="Brown R.H."/>
            <person name="Butlin R.K."/>
            <person name="Caggese C."/>
            <person name="Calvi B.R."/>
            <person name="Bernardo de Carvalho A."/>
            <person name="Caspi A."/>
            <person name="Castrezana S."/>
            <person name="Celniker S.E."/>
            <person name="Chang J.L."/>
            <person name="Chapple C."/>
            <person name="Chatterji S."/>
            <person name="Chinwalla A."/>
            <person name="Civetta A."/>
            <person name="Clifton S.W."/>
            <person name="Comeron J.M."/>
            <person name="Costello J.C."/>
            <person name="Coyne J.A."/>
            <person name="Daub J."/>
            <person name="David R.G."/>
            <person name="Delcher A.L."/>
            <person name="Delehaunty K."/>
            <person name="Do C.B."/>
            <person name="Ebling H."/>
            <person name="Edwards K."/>
            <person name="Eickbush T."/>
            <person name="Evans J.D."/>
            <person name="Filipski A."/>
            <person name="Findeiss S."/>
            <person name="Freyhult E."/>
            <person name="Fulton L."/>
            <person name="Fulton R."/>
            <person name="Garcia A.C."/>
            <person name="Gardiner A."/>
            <person name="Garfield D.A."/>
            <person name="Garvin B.E."/>
            <person name="Gibson G."/>
            <person name="Gilbert D."/>
            <person name="Gnerre S."/>
            <person name="Godfrey J."/>
            <person name="Good R."/>
            <person name="Gotea V."/>
            <person name="Gravely B."/>
            <person name="Greenberg A.J."/>
            <person name="Griffiths-Jones S."/>
            <person name="Gross S."/>
            <person name="Guigo R."/>
            <person name="Gustafson E.A."/>
            <person name="Haerty W."/>
            <person name="Hahn M.W."/>
            <person name="Halligan D.L."/>
            <person name="Halpern A.L."/>
            <person name="Halter G.M."/>
            <person name="Han M.V."/>
            <person name="Heger A."/>
            <person name="Hillier L."/>
            <person name="Hinrichs A.S."/>
            <person name="Holmes I."/>
            <person name="Hoskins R.A."/>
            <person name="Hubisz M.J."/>
            <person name="Hultmark D."/>
            <person name="Huntley M.A."/>
            <person name="Jaffe D.B."/>
            <person name="Jagadeeshan S."/>
            <person name="Jeck W.R."/>
            <person name="Johnson J."/>
            <person name="Jones C.D."/>
            <person name="Jordan W.C."/>
            <person name="Karpen G.H."/>
            <person name="Kataoka E."/>
            <person name="Keightley P.D."/>
            <person name="Kheradpour P."/>
            <person name="Kirkness E.F."/>
            <person name="Koerich L.B."/>
            <person name="Kristiansen K."/>
            <person name="Kudrna D."/>
            <person name="Kulathinal R.J."/>
            <person name="Kumar S."/>
            <person name="Kwok R."/>
            <person name="Lander E."/>
            <person name="Langley C.H."/>
            <person name="Lapoint R."/>
            <person name="Lazzaro B.P."/>
            <person name="Lee S.J."/>
            <person name="Levesque L."/>
            <person name="Li R."/>
            <person name="Lin C.F."/>
            <person name="Lin M.F."/>
            <person name="Lindblad-Toh K."/>
            <person name="Llopart A."/>
            <person name="Long M."/>
            <person name="Low L."/>
            <person name="Lozovsky E."/>
            <person name="Lu J."/>
            <person name="Luo M."/>
            <person name="Machado C.A."/>
            <person name="Makalowski W."/>
            <person name="Marzo M."/>
            <person name="Matsuda M."/>
            <person name="Matzkin L."/>
            <person name="McAllister B."/>
            <person name="McBride C.S."/>
            <person name="McKernan B."/>
            <person name="McKernan K."/>
            <person name="Mendez-Lago M."/>
            <person name="Minx P."/>
            <person name="Mollenhauer M.U."/>
            <person name="Montooth K."/>
            <person name="Mount S.M."/>
            <person name="Mu X."/>
            <person name="Myers E."/>
            <person name="Negre B."/>
            <person name="Newfeld S."/>
            <person name="Nielsen R."/>
            <person name="Noor M.A."/>
            <person name="O'Grady P."/>
            <person name="Pachter L."/>
            <person name="Papaceit M."/>
            <person name="Parisi M.J."/>
            <person name="Parisi M."/>
            <person name="Parts L."/>
            <person name="Pedersen J.S."/>
            <person name="Pesole G."/>
            <person name="Phillippy A.M."/>
            <person name="Ponting C.P."/>
            <person name="Pop M."/>
            <person name="Porcelli D."/>
            <person name="Powell J.R."/>
            <person name="Prohaska S."/>
            <person name="Pruitt K."/>
            <person name="Puig M."/>
            <person name="Quesneville H."/>
            <person name="Ram K.R."/>
            <person name="Rand D."/>
            <person name="Rasmussen M.D."/>
            <person name="Reed L.K."/>
            <person name="Reenan R."/>
            <person name="Reily A."/>
            <person name="Remington K.A."/>
            <person name="Rieger T.T."/>
            <person name="Ritchie M.G."/>
            <person name="Robin C."/>
            <person name="Rogers Y.H."/>
            <person name="Rohde C."/>
            <person name="Rozas J."/>
            <person name="Rubenfield M.J."/>
            <person name="Ruiz A."/>
            <person name="Russo S."/>
            <person name="Salzberg S.L."/>
            <person name="Sanchez-Gracia A."/>
            <person name="Saranga D.J."/>
            <person name="Sato H."/>
            <person name="Schaeffer S.W."/>
            <person name="Schatz M.C."/>
            <person name="Schlenke T."/>
            <person name="Schwartz R."/>
            <person name="Segarra C."/>
            <person name="Singh R.S."/>
            <person name="Sirot L."/>
            <person name="Sirota M."/>
            <person name="Sisneros N.B."/>
            <person name="Smith C.D."/>
            <person name="Smith T.F."/>
            <person name="Spieth J."/>
            <person name="Stage D.E."/>
            <person name="Stark A."/>
            <person name="Stephan W."/>
            <person name="Strausberg R.L."/>
            <person name="Strempel S."/>
            <person name="Sturgill D."/>
            <person name="Sutton G."/>
            <person name="Sutton G.G."/>
            <person name="Tao W."/>
            <person name="Teichmann S."/>
            <person name="Tobari Y.N."/>
            <person name="Tomimura Y."/>
            <person name="Tsolas J.M."/>
            <person name="Valente V.L."/>
            <person name="Venter E."/>
            <person name="Venter J.C."/>
            <person name="Vicario S."/>
            <person name="Vieira F.G."/>
            <person name="Vilella A.J."/>
            <person name="Villasante A."/>
            <person name="Walenz B."/>
            <person name="Wang J."/>
            <person name="Wasserman M."/>
            <person name="Watts T."/>
            <person name="Wilson D."/>
            <person name="Wilson R.K."/>
            <person name="Wing R.A."/>
            <person name="Wolfner M.F."/>
            <person name="Wong A."/>
            <person name="Wong G.K."/>
            <person name="Wu C.I."/>
            <person name="Wu G."/>
            <person name="Yamamoto D."/>
            <person name="Yang H.P."/>
            <person name="Yang S.P."/>
            <person name="Yorke J.A."/>
            <person name="Yoshida K."/>
            <person name="Zdobnov E."/>
            <person name="Zhang P."/>
            <person name="Zhang Y."/>
            <person name="Zimin A.V."/>
            <person name="Baldwin J."/>
            <person name="Abdouelleil A."/>
            <person name="Abdulkadir J."/>
            <person name="Abebe A."/>
            <person name="Abera B."/>
            <person name="Abreu J."/>
            <person name="Acer S.C."/>
            <person name="Aftuck L."/>
            <person name="Alexander A."/>
            <person name="An P."/>
            <person name="Anderson E."/>
            <person name="Anderson S."/>
            <person name="Arachi H."/>
            <person name="Azer M."/>
            <person name="Bachantsang P."/>
            <person name="Barry A."/>
            <person name="Bayul T."/>
            <person name="Berlin A."/>
            <person name="Bessette D."/>
            <person name="Bloom T."/>
            <person name="Blye J."/>
            <person name="Boguslavskiy L."/>
            <person name="Bonnet C."/>
            <person name="Boukhgalter B."/>
            <person name="Bourzgui I."/>
            <person name="Brown A."/>
            <person name="Cahill P."/>
            <person name="Channer S."/>
            <person name="Cheshatsang Y."/>
            <person name="Chuda L."/>
            <person name="Citroen M."/>
            <person name="Collymore A."/>
            <person name="Cooke P."/>
            <person name="Costello M."/>
            <person name="D'Aco K."/>
            <person name="Daza R."/>
            <person name="De Haan G."/>
            <person name="DeGray S."/>
            <person name="DeMaso C."/>
            <person name="Dhargay N."/>
            <person name="Dooley K."/>
            <person name="Dooley E."/>
            <person name="Doricent M."/>
            <person name="Dorje P."/>
            <person name="Dorjee K."/>
            <person name="Dupes A."/>
            <person name="Elong R."/>
            <person name="Falk J."/>
            <person name="Farina A."/>
            <person name="Faro S."/>
            <person name="Ferguson D."/>
            <person name="Fisher S."/>
            <person name="Foley C.D."/>
            <person name="Franke A."/>
            <person name="Friedrich D."/>
            <person name="Gadbois L."/>
            <person name="Gearin G."/>
            <person name="Gearin C.R."/>
            <person name="Giannoukos G."/>
            <person name="Goode T."/>
            <person name="Graham J."/>
            <person name="Grandbois E."/>
            <person name="Grewal S."/>
            <person name="Gyaltsen K."/>
            <person name="Hafez N."/>
            <person name="Hagos B."/>
            <person name="Hall J."/>
            <person name="Henson C."/>
            <person name="Hollinger A."/>
            <person name="Honan T."/>
            <person name="Huard M.D."/>
            <person name="Hughes L."/>
            <person name="Hurhula B."/>
            <person name="Husby M.E."/>
            <person name="Kamat A."/>
            <person name="Kanga B."/>
            <person name="Kashin S."/>
            <person name="Khazanovich D."/>
            <person name="Kisner P."/>
            <person name="Lance K."/>
            <person name="Lara M."/>
            <person name="Lee W."/>
            <person name="Lennon N."/>
            <person name="Letendre F."/>
            <person name="LeVine R."/>
            <person name="Lipovsky A."/>
            <person name="Liu X."/>
            <person name="Liu J."/>
            <person name="Liu S."/>
            <person name="Lokyitsang T."/>
            <person name="Lokyitsang Y."/>
            <person name="Lubonja R."/>
            <person name="Lui A."/>
            <person name="MacDonald P."/>
            <person name="Magnisalis V."/>
            <person name="Maru K."/>
            <person name="Matthews C."/>
            <person name="McCusker W."/>
            <person name="McDonough S."/>
            <person name="Mehta T."/>
            <person name="Meldrim J."/>
            <person name="Meneus L."/>
            <person name="Mihai O."/>
            <person name="Mihalev A."/>
            <person name="Mihova T."/>
            <person name="Mittelman R."/>
            <person name="Mlenga V."/>
            <person name="Montmayeur A."/>
            <person name="Mulrain L."/>
            <person name="Navidi A."/>
            <person name="Naylor J."/>
            <person name="Negash T."/>
            <person name="Nguyen T."/>
            <person name="Nguyen N."/>
            <person name="Nicol R."/>
            <person name="Norbu C."/>
            <person name="Norbu N."/>
            <person name="Novod N."/>
            <person name="O'Neill B."/>
            <person name="Osman S."/>
            <person name="Markiewicz E."/>
            <person name="Oyono O.L."/>
            <person name="Patti C."/>
            <person name="Phunkhang P."/>
            <person name="Pierre F."/>
            <person name="Priest M."/>
            <person name="Raghuraman S."/>
            <person name="Rege F."/>
            <person name="Reyes R."/>
            <person name="Rise C."/>
            <person name="Rogov P."/>
            <person name="Ross K."/>
            <person name="Ryan E."/>
            <person name="Settipalli S."/>
            <person name="Shea T."/>
            <person name="Sherpa N."/>
            <person name="Shi L."/>
            <person name="Shih D."/>
            <person name="Sparrow T."/>
            <person name="Spaulding J."/>
            <person name="Stalker J."/>
            <person name="Stange-Thomann N."/>
            <person name="Stavropoulos S."/>
            <person name="Stone C."/>
            <person name="Strader C."/>
            <person name="Tesfaye S."/>
            <person name="Thomson T."/>
            <person name="Thoulutsang Y."/>
            <person name="Thoulutsang D."/>
            <person name="Topham K."/>
            <person name="Topping I."/>
            <person name="Tsamla T."/>
            <person name="Vassiliev H."/>
            <person name="Vo A."/>
            <person name="Wangchuk T."/>
            <person name="Wangdi T."/>
            <person name="Weiand M."/>
            <person name="Wilkinson J."/>
            <person name="Wilson A."/>
            <person name="Yadav S."/>
            <person name="Young G."/>
            <person name="Yu Q."/>
            <person name="Zembek L."/>
            <person name="Zhong D."/>
            <person name="Zimmer A."/>
            <person name="Zwirko Z."/>
            <person name="Jaffe D.B."/>
            <person name="Alvarez P."/>
            <person name="Brockman W."/>
            <person name="Butler J."/>
            <person name="Chin C."/>
            <person name="Gnerre S."/>
            <person name="Grabherr M."/>
            <person name="Kleber M."/>
            <person name="Mauceli E."/>
            <person name="MacCallum I."/>
        </authorList>
    </citation>
    <scope>NUCLEOTIDE SEQUENCE [LARGE SCALE GENOMIC DNA]</scope>
    <source>
        <strain evidence="1 2">TSC#14021-0224.01</strain>
    </source>
</reference>
<dbReference type="AlphaFoldDB" id="B3NQ09"/>
<proteinExistence type="predicted"/>
<dbReference type="PANTHER" id="PTHR20898">
    <property type="entry name" value="DAEDALUS ON 3-RELATED-RELATED"/>
    <property type="match status" value="1"/>
</dbReference>
<keyword evidence="2" id="KW-1185">Reference proteome</keyword>
<name>B3NQ09_DROER</name>
<dbReference type="HOGENOM" id="CLU_116900_0_0_1"/>
<dbReference type="PANTHER" id="PTHR20898:SF0">
    <property type="entry name" value="DAEDALUS ON 3-RELATED"/>
    <property type="match status" value="1"/>
</dbReference>
<accession>B3NQ09</accession>
<protein>
    <recommendedName>
        <fullName evidence="3">MD-2-related lipid-recognition domain-containing protein</fullName>
    </recommendedName>
</protein>
<dbReference type="Proteomes" id="UP000008711">
    <property type="component" value="Unassembled WGS sequence"/>
</dbReference>
<gene>
    <name evidence="1" type="primary">Dere\GG22324</name>
    <name evidence="1" type="synonym">dere_GLEANR_7065</name>
    <name evidence="1" type="synonym">GG22324</name>
    <name evidence="1" type="ORF">Dere_GG22324</name>
</gene>
<dbReference type="KEGG" id="der:6548870"/>
<dbReference type="InterPro" id="IPR010512">
    <property type="entry name" value="DUF1091"/>
</dbReference>
<dbReference type="OrthoDB" id="7823281at2759"/>
<organism evidence="1 2">
    <name type="scientific">Drosophila erecta</name>
    <name type="common">Fruit fly</name>
    <dbReference type="NCBI Taxonomy" id="7220"/>
    <lineage>
        <taxon>Eukaryota</taxon>
        <taxon>Metazoa</taxon>
        <taxon>Ecdysozoa</taxon>
        <taxon>Arthropoda</taxon>
        <taxon>Hexapoda</taxon>
        <taxon>Insecta</taxon>
        <taxon>Pterygota</taxon>
        <taxon>Neoptera</taxon>
        <taxon>Endopterygota</taxon>
        <taxon>Diptera</taxon>
        <taxon>Brachycera</taxon>
        <taxon>Muscomorpha</taxon>
        <taxon>Ephydroidea</taxon>
        <taxon>Drosophilidae</taxon>
        <taxon>Drosophila</taxon>
        <taxon>Sophophora</taxon>
    </lineage>
</organism>
<evidence type="ECO:0000313" key="1">
    <source>
        <dbReference type="EMBL" id="EDV55856.2"/>
    </source>
</evidence>
<dbReference type="Pfam" id="PF06477">
    <property type="entry name" value="DUF1091"/>
    <property type="match status" value="1"/>
</dbReference>
<dbReference type="EMBL" id="CH954179">
    <property type="protein sequence ID" value="EDV55856.2"/>
    <property type="molecule type" value="Genomic_DNA"/>
</dbReference>
<evidence type="ECO:0000313" key="2">
    <source>
        <dbReference type="Proteomes" id="UP000008711"/>
    </source>
</evidence>
<reference evidence="1 2" key="2">
    <citation type="journal article" date="2008" name="Bioinformatics">
        <title>Assembly reconciliation.</title>
        <authorList>
            <person name="Zimin A.V."/>
            <person name="Smith D.R."/>
            <person name="Sutton G."/>
            <person name="Yorke J.A."/>
        </authorList>
    </citation>
    <scope>NUCLEOTIDE SEQUENCE [LARGE SCALE GENOMIC DNA]</scope>
    <source>
        <strain evidence="1 2">TSC#14021-0224.01</strain>
    </source>
</reference>